<dbReference type="Pfam" id="PF04115">
    <property type="entry name" value="Ureidogly_lyase"/>
    <property type="match status" value="1"/>
</dbReference>
<sequence length="246" mass="26741">MPPIMTSHPTNLTIAPEPFNPTSFSPFGTAITSPLPRDLSKTPPLSSLKPSPCVPAPVIANQSTALKYSPISPFVDQYTGKCPSGQPSEARMSMFCCFPRDLRKREDGRKVFDVQILERHPFTSQTFIPVDLSREEEPVFLVIVAPTLKGETATATVTDENGKTVKTTVRDPPDLRNLRAFVARGGQAVTYAPGTWHAPMVVLGDRRVDFVVVQFVNGVGEEDCQEASFGEGIVIDLGVGRVTAKL</sequence>
<dbReference type="GO" id="GO:0004848">
    <property type="term" value="F:ureidoglycolate hydrolase activity"/>
    <property type="evidence" value="ECO:0007669"/>
    <property type="project" value="InterPro"/>
</dbReference>
<evidence type="ECO:0008006" key="8">
    <source>
        <dbReference type="Google" id="ProtNLM"/>
    </source>
</evidence>
<evidence type="ECO:0000256" key="1">
    <source>
        <dbReference type="ARBA" id="ARBA00011738"/>
    </source>
</evidence>
<comment type="caution">
    <text evidence="6">The sequence shown here is derived from an EMBL/GenBank/DDBJ whole genome shotgun (WGS) entry which is preliminary data.</text>
</comment>
<keyword evidence="3" id="KW-0456">Lyase</keyword>
<gene>
    <name evidence="6" type="ORF">MPDQ_005435</name>
</gene>
<evidence type="ECO:0000313" key="6">
    <source>
        <dbReference type="EMBL" id="TQB73788.1"/>
    </source>
</evidence>
<protein>
    <recommendedName>
        <fullName evidence="8">Ureidoglycolate lyase</fullName>
    </recommendedName>
</protein>
<dbReference type="PANTHER" id="PTHR21221">
    <property type="entry name" value="UREIDOGLYCOLATE HYDROLASE"/>
    <property type="match status" value="1"/>
</dbReference>
<evidence type="ECO:0000313" key="7">
    <source>
        <dbReference type="Proteomes" id="UP000319663"/>
    </source>
</evidence>
<dbReference type="OrthoDB" id="10266039at2759"/>
<dbReference type="FunFam" id="2.60.120.480:FF:000002">
    <property type="entry name" value="Probable ureidoglycolate hydrolase"/>
    <property type="match status" value="1"/>
</dbReference>
<keyword evidence="7" id="KW-1185">Reference proteome</keyword>
<reference evidence="6 7" key="1">
    <citation type="submission" date="2019-06" db="EMBL/GenBank/DDBJ databases">
        <title>Wine fermentation using esterase from Monascus purpureus.</title>
        <authorList>
            <person name="Geng C."/>
            <person name="Zhang Y."/>
        </authorList>
    </citation>
    <scope>NUCLEOTIDE SEQUENCE [LARGE SCALE GENOMIC DNA]</scope>
    <source>
        <strain evidence="6">HQ1</strain>
    </source>
</reference>
<dbReference type="GO" id="GO:0000256">
    <property type="term" value="P:allantoin catabolic process"/>
    <property type="evidence" value="ECO:0007669"/>
    <property type="project" value="InterPro"/>
</dbReference>
<dbReference type="AlphaFoldDB" id="A0A507QYK0"/>
<evidence type="ECO:0000256" key="2">
    <source>
        <dbReference type="ARBA" id="ARBA00022631"/>
    </source>
</evidence>
<dbReference type="InterPro" id="IPR007247">
    <property type="entry name" value="Ureidogly_lyase"/>
</dbReference>
<dbReference type="InterPro" id="IPR011051">
    <property type="entry name" value="RmlC_Cupin_sf"/>
</dbReference>
<dbReference type="STRING" id="5098.A0A507QYK0"/>
<dbReference type="GO" id="GO:0050385">
    <property type="term" value="F:ureidoglycolate lyase activity"/>
    <property type="evidence" value="ECO:0007669"/>
    <property type="project" value="UniProtKB-EC"/>
</dbReference>
<dbReference type="GO" id="GO:0006144">
    <property type="term" value="P:purine nucleobase metabolic process"/>
    <property type="evidence" value="ECO:0007669"/>
    <property type="project" value="UniProtKB-KW"/>
</dbReference>
<dbReference type="InterPro" id="IPR047233">
    <property type="entry name" value="UAH_cupin"/>
</dbReference>
<dbReference type="EMBL" id="VIFY01000039">
    <property type="protein sequence ID" value="TQB73788.1"/>
    <property type="molecule type" value="Genomic_DNA"/>
</dbReference>
<organism evidence="6 7">
    <name type="scientific">Monascus purpureus</name>
    <name type="common">Red mold</name>
    <name type="synonym">Monascus anka</name>
    <dbReference type="NCBI Taxonomy" id="5098"/>
    <lineage>
        <taxon>Eukaryota</taxon>
        <taxon>Fungi</taxon>
        <taxon>Dikarya</taxon>
        <taxon>Ascomycota</taxon>
        <taxon>Pezizomycotina</taxon>
        <taxon>Eurotiomycetes</taxon>
        <taxon>Eurotiomycetidae</taxon>
        <taxon>Eurotiales</taxon>
        <taxon>Aspergillaceae</taxon>
        <taxon>Monascus</taxon>
    </lineage>
</organism>
<accession>A0A507QYK0</accession>
<dbReference type="CDD" id="cd20298">
    <property type="entry name" value="cupin_UAH"/>
    <property type="match status" value="1"/>
</dbReference>
<keyword evidence="2" id="KW-0659">Purine metabolism</keyword>
<dbReference type="Gene3D" id="2.60.120.480">
    <property type="entry name" value="Ureidoglycolate hydrolase"/>
    <property type="match status" value="1"/>
</dbReference>
<dbReference type="PANTHER" id="PTHR21221:SF1">
    <property type="entry name" value="UREIDOGLYCOLATE LYASE"/>
    <property type="match status" value="1"/>
</dbReference>
<feature type="region of interest" description="Disordered" evidence="5">
    <location>
        <begin position="25"/>
        <end position="48"/>
    </location>
</feature>
<name>A0A507QYK0_MONPU</name>
<proteinExistence type="predicted"/>
<evidence type="ECO:0000256" key="5">
    <source>
        <dbReference type="SAM" id="MobiDB-lite"/>
    </source>
</evidence>
<comment type="subunit">
    <text evidence="1">Homodimer.</text>
</comment>
<evidence type="ECO:0000256" key="4">
    <source>
        <dbReference type="ARBA" id="ARBA00047684"/>
    </source>
</evidence>
<dbReference type="Proteomes" id="UP000319663">
    <property type="component" value="Unassembled WGS sequence"/>
</dbReference>
<dbReference type="InterPro" id="IPR024060">
    <property type="entry name" value="Ureidoglycolate_lyase_dom_sf"/>
</dbReference>
<comment type="catalytic activity">
    <reaction evidence="4">
        <text>(S)-ureidoglycolate = urea + glyoxylate</text>
        <dbReference type="Rhea" id="RHEA:11304"/>
        <dbReference type="ChEBI" id="CHEBI:16199"/>
        <dbReference type="ChEBI" id="CHEBI:36655"/>
        <dbReference type="ChEBI" id="CHEBI:57296"/>
        <dbReference type="EC" id="4.3.2.3"/>
    </reaction>
</comment>
<evidence type="ECO:0000256" key="3">
    <source>
        <dbReference type="ARBA" id="ARBA00023239"/>
    </source>
</evidence>
<dbReference type="SUPFAM" id="SSF51182">
    <property type="entry name" value="RmlC-like cupins"/>
    <property type="match status" value="1"/>
</dbReference>